<keyword evidence="2" id="KW-1185">Reference proteome</keyword>
<name>A0A9P8TNP0_WICPI</name>
<organism evidence="1 2">
    <name type="scientific">Wickerhamomyces pijperi</name>
    <name type="common">Yeast</name>
    <name type="synonym">Pichia pijperi</name>
    <dbReference type="NCBI Taxonomy" id="599730"/>
    <lineage>
        <taxon>Eukaryota</taxon>
        <taxon>Fungi</taxon>
        <taxon>Dikarya</taxon>
        <taxon>Ascomycota</taxon>
        <taxon>Saccharomycotina</taxon>
        <taxon>Saccharomycetes</taxon>
        <taxon>Phaffomycetales</taxon>
        <taxon>Wickerhamomycetaceae</taxon>
        <taxon>Wickerhamomyces</taxon>
    </lineage>
</organism>
<reference evidence="1" key="2">
    <citation type="submission" date="2021-01" db="EMBL/GenBank/DDBJ databases">
        <authorList>
            <person name="Schikora-Tamarit M.A."/>
        </authorList>
    </citation>
    <scope>NUCLEOTIDE SEQUENCE</scope>
    <source>
        <strain evidence="1">CBS2887</strain>
    </source>
</reference>
<evidence type="ECO:0000313" key="1">
    <source>
        <dbReference type="EMBL" id="KAH3684996.1"/>
    </source>
</evidence>
<protein>
    <submittedName>
        <fullName evidence="1">Uncharacterized protein</fullName>
    </submittedName>
</protein>
<dbReference type="AlphaFoldDB" id="A0A9P8TNP0"/>
<sequence>MALKNSEFSLKSLFLINFSPFLKLEEYTKPIKIEQICLICSTILFGLDTYEKISTLSVYSETFKAESNKFK</sequence>
<dbReference type="Proteomes" id="UP000774326">
    <property type="component" value="Unassembled WGS sequence"/>
</dbReference>
<dbReference type="EMBL" id="JAEUBG010002239">
    <property type="protein sequence ID" value="KAH3684996.1"/>
    <property type="molecule type" value="Genomic_DNA"/>
</dbReference>
<proteinExistence type="predicted"/>
<evidence type="ECO:0000313" key="2">
    <source>
        <dbReference type="Proteomes" id="UP000774326"/>
    </source>
</evidence>
<accession>A0A9P8TNP0</accession>
<reference evidence="1" key="1">
    <citation type="journal article" date="2021" name="Open Biol.">
        <title>Shared evolutionary footprints suggest mitochondrial oxidative damage underlies multiple complex I losses in fungi.</title>
        <authorList>
            <person name="Schikora-Tamarit M.A."/>
            <person name="Marcet-Houben M."/>
            <person name="Nosek J."/>
            <person name="Gabaldon T."/>
        </authorList>
    </citation>
    <scope>NUCLEOTIDE SEQUENCE</scope>
    <source>
        <strain evidence="1">CBS2887</strain>
    </source>
</reference>
<gene>
    <name evidence="1" type="ORF">WICPIJ_004028</name>
</gene>
<comment type="caution">
    <text evidence="1">The sequence shown here is derived from an EMBL/GenBank/DDBJ whole genome shotgun (WGS) entry which is preliminary data.</text>
</comment>